<dbReference type="InterPro" id="IPR050079">
    <property type="entry name" value="DEAD_box_RNA_helicase"/>
</dbReference>
<feature type="short sequence motif" description="Q motif" evidence="6">
    <location>
        <begin position="2"/>
        <end position="30"/>
    </location>
</feature>
<feature type="compositionally biased region" description="Low complexity" evidence="7">
    <location>
        <begin position="389"/>
        <end position="401"/>
    </location>
</feature>
<dbReference type="RefSeq" id="WP_189577074.1">
    <property type="nucleotide sequence ID" value="NZ_BMXU01000003.1"/>
</dbReference>
<dbReference type="CDD" id="cd18787">
    <property type="entry name" value="SF2_C_DEAD"/>
    <property type="match status" value="1"/>
</dbReference>
<dbReference type="SMART" id="SM00490">
    <property type="entry name" value="HELICc"/>
    <property type="match status" value="1"/>
</dbReference>
<dbReference type="InterPro" id="IPR044742">
    <property type="entry name" value="DEAD/DEAH_RhlB"/>
</dbReference>
<feature type="region of interest" description="Disordered" evidence="7">
    <location>
        <begin position="379"/>
        <end position="433"/>
    </location>
</feature>
<dbReference type="SUPFAM" id="SSF52540">
    <property type="entry name" value="P-loop containing nucleoside triphosphate hydrolases"/>
    <property type="match status" value="1"/>
</dbReference>
<reference evidence="12" key="1">
    <citation type="journal article" date="2019" name="Int. J. Syst. Evol. Microbiol.">
        <title>The Global Catalogue of Microorganisms (GCM) 10K type strain sequencing project: providing services to taxonomists for standard genome sequencing and annotation.</title>
        <authorList>
            <consortium name="The Broad Institute Genomics Platform"/>
            <consortium name="The Broad Institute Genome Sequencing Center for Infectious Disease"/>
            <person name="Wu L."/>
            <person name="Ma J."/>
        </authorList>
    </citation>
    <scope>NUCLEOTIDE SEQUENCE [LARGE SCALE GENOMIC DNA]</scope>
    <source>
        <strain evidence="12">KCTC 22245</strain>
    </source>
</reference>
<keyword evidence="2 11" id="KW-0378">Hydrolase</keyword>
<evidence type="ECO:0000259" key="9">
    <source>
        <dbReference type="PROSITE" id="PS51194"/>
    </source>
</evidence>
<evidence type="ECO:0000259" key="10">
    <source>
        <dbReference type="PROSITE" id="PS51195"/>
    </source>
</evidence>
<dbReference type="GO" id="GO:0016787">
    <property type="term" value="F:hydrolase activity"/>
    <property type="evidence" value="ECO:0007669"/>
    <property type="project" value="UniProtKB-KW"/>
</dbReference>
<protein>
    <submittedName>
        <fullName evidence="11">DEAD/DEAH box helicase</fullName>
        <ecNumber evidence="11">3.6.4.-</ecNumber>
    </submittedName>
</protein>
<dbReference type="Pfam" id="PF00270">
    <property type="entry name" value="DEAD"/>
    <property type="match status" value="1"/>
</dbReference>
<accession>A0ABV7M8K3</accession>
<dbReference type="InterPro" id="IPR014014">
    <property type="entry name" value="RNA_helicase_DEAD_Q_motif"/>
</dbReference>
<dbReference type="PROSITE" id="PS51192">
    <property type="entry name" value="HELICASE_ATP_BIND_1"/>
    <property type="match status" value="1"/>
</dbReference>
<feature type="compositionally biased region" description="Basic residues" evidence="7">
    <location>
        <begin position="415"/>
        <end position="433"/>
    </location>
</feature>
<dbReference type="Gene3D" id="3.40.50.300">
    <property type="entry name" value="P-loop containing nucleotide triphosphate hydrolases"/>
    <property type="match status" value="2"/>
</dbReference>
<organism evidence="11 12">
    <name type="scientific">Parvularcula lutaonensis</name>
    <dbReference type="NCBI Taxonomy" id="491923"/>
    <lineage>
        <taxon>Bacteria</taxon>
        <taxon>Pseudomonadati</taxon>
        <taxon>Pseudomonadota</taxon>
        <taxon>Alphaproteobacteria</taxon>
        <taxon>Parvularculales</taxon>
        <taxon>Parvularculaceae</taxon>
        <taxon>Parvularcula</taxon>
    </lineage>
</organism>
<dbReference type="SMART" id="SM00487">
    <property type="entry name" value="DEXDc"/>
    <property type="match status" value="1"/>
</dbReference>
<keyword evidence="1" id="KW-0547">Nucleotide-binding</keyword>
<dbReference type="CDD" id="cd00268">
    <property type="entry name" value="DEADc"/>
    <property type="match status" value="1"/>
</dbReference>
<dbReference type="PROSITE" id="PS51195">
    <property type="entry name" value="Q_MOTIF"/>
    <property type="match status" value="1"/>
</dbReference>
<dbReference type="Proteomes" id="UP001595607">
    <property type="component" value="Unassembled WGS sequence"/>
</dbReference>
<keyword evidence="4" id="KW-0067">ATP-binding</keyword>
<comment type="caution">
    <text evidence="11">The sequence shown here is derived from an EMBL/GenBank/DDBJ whole genome shotgun (WGS) entry which is preliminary data.</text>
</comment>
<evidence type="ECO:0000256" key="6">
    <source>
        <dbReference type="PROSITE-ProRule" id="PRU00552"/>
    </source>
</evidence>
<feature type="domain" description="Helicase C-terminal" evidence="9">
    <location>
        <begin position="219"/>
        <end position="381"/>
    </location>
</feature>
<name>A0ABV7M8K3_9PROT</name>
<evidence type="ECO:0000313" key="12">
    <source>
        <dbReference type="Proteomes" id="UP001595607"/>
    </source>
</evidence>
<dbReference type="PANTHER" id="PTHR47959:SF13">
    <property type="entry name" value="ATP-DEPENDENT RNA HELICASE RHLE"/>
    <property type="match status" value="1"/>
</dbReference>
<dbReference type="GO" id="GO:0004386">
    <property type="term" value="F:helicase activity"/>
    <property type="evidence" value="ECO:0007669"/>
    <property type="project" value="UniProtKB-KW"/>
</dbReference>
<sequence length="433" mass="47573">MSDFSEFGLAPSIARVLEAEGYDRPTPIQQQAIPVALEGKDLLGIAQTGTGKTLGFAAPILTRLLAEKRRAPQKSCRTLVLAPTRELAAQIATSFRTYGKGTRLSVEVCFGGVNINPQKARLRQGVDILVATPGRLEDLMGQKALNLDGVSHLVLDEADQMLDLGFIHALRRIAKALPKNRQTMLFSATMPKPIRQLASEFLTDPVEVSVAPESTTAEKVDQSAYFIKREDKPRLLAEILRREEVEQVIVFTRTKHGADKLVRYLAKQDIDAAALHGNKSQNQRLRALGAFRDKKLNVLIATDIAARGIDISGLGHVINYELPNVPEQYVHRIGRTGRADREGNAIALVQGDEKSYLRAIEKTIRQKIVVAPLPSGFEEDLSDLPPAKRQQNQGRPQQRRSGPGRGKPGAGQSQKPRRGGNRRPQGRKVAAKV</sequence>
<dbReference type="InterPro" id="IPR001650">
    <property type="entry name" value="Helicase_C-like"/>
</dbReference>
<dbReference type="InterPro" id="IPR011545">
    <property type="entry name" value="DEAD/DEAH_box_helicase_dom"/>
</dbReference>
<dbReference type="Pfam" id="PF00271">
    <property type="entry name" value="Helicase_C"/>
    <property type="match status" value="1"/>
</dbReference>
<evidence type="ECO:0000313" key="11">
    <source>
        <dbReference type="EMBL" id="MFC3301227.1"/>
    </source>
</evidence>
<evidence type="ECO:0000256" key="2">
    <source>
        <dbReference type="ARBA" id="ARBA00022801"/>
    </source>
</evidence>
<evidence type="ECO:0000256" key="3">
    <source>
        <dbReference type="ARBA" id="ARBA00022806"/>
    </source>
</evidence>
<gene>
    <name evidence="11" type="ORF">ACFONP_00595</name>
</gene>
<feature type="domain" description="Helicase ATP-binding" evidence="8">
    <location>
        <begin position="33"/>
        <end position="208"/>
    </location>
</feature>
<evidence type="ECO:0000256" key="7">
    <source>
        <dbReference type="SAM" id="MobiDB-lite"/>
    </source>
</evidence>
<comment type="similarity">
    <text evidence="5">Belongs to the DEAD box helicase family.</text>
</comment>
<dbReference type="EC" id="3.6.4.-" evidence="11"/>
<keyword evidence="3 11" id="KW-0347">Helicase</keyword>
<evidence type="ECO:0000256" key="1">
    <source>
        <dbReference type="ARBA" id="ARBA00022741"/>
    </source>
</evidence>
<dbReference type="InterPro" id="IPR014001">
    <property type="entry name" value="Helicase_ATP-bd"/>
</dbReference>
<dbReference type="InterPro" id="IPR027417">
    <property type="entry name" value="P-loop_NTPase"/>
</dbReference>
<feature type="domain" description="DEAD-box RNA helicase Q" evidence="10">
    <location>
        <begin position="2"/>
        <end position="30"/>
    </location>
</feature>
<dbReference type="PROSITE" id="PS51194">
    <property type="entry name" value="HELICASE_CTER"/>
    <property type="match status" value="1"/>
</dbReference>
<dbReference type="EMBL" id="JBHRVA010000001">
    <property type="protein sequence ID" value="MFC3301227.1"/>
    <property type="molecule type" value="Genomic_DNA"/>
</dbReference>
<evidence type="ECO:0000259" key="8">
    <source>
        <dbReference type="PROSITE" id="PS51192"/>
    </source>
</evidence>
<keyword evidence="12" id="KW-1185">Reference proteome</keyword>
<dbReference type="PANTHER" id="PTHR47959">
    <property type="entry name" value="ATP-DEPENDENT RNA HELICASE RHLE-RELATED"/>
    <property type="match status" value="1"/>
</dbReference>
<proteinExistence type="inferred from homology"/>
<evidence type="ECO:0000256" key="4">
    <source>
        <dbReference type="ARBA" id="ARBA00022840"/>
    </source>
</evidence>
<evidence type="ECO:0000256" key="5">
    <source>
        <dbReference type="ARBA" id="ARBA00038437"/>
    </source>
</evidence>